<evidence type="ECO:0000259" key="5">
    <source>
        <dbReference type="PROSITE" id="PS51078"/>
    </source>
</evidence>
<dbReference type="Gene3D" id="1.10.10.10">
    <property type="entry name" value="Winged helix-like DNA-binding domain superfamily/Winged helix DNA-binding domain"/>
    <property type="match status" value="1"/>
</dbReference>
<keyword evidence="3" id="KW-0804">Transcription</keyword>
<dbReference type="InterPro" id="IPR005471">
    <property type="entry name" value="Tscrpt_reg_IclR_N"/>
</dbReference>
<comment type="caution">
    <text evidence="6">The sequence shown here is derived from an EMBL/GenBank/DDBJ whole genome shotgun (WGS) entry which is preliminary data.</text>
</comment>
<dbReference type="Gene3D" id="3.30.450.40">
    <property type="match status" value="1"/>
</dbReference>
<dbReference type="InterPro" id="IPR029016">
    <property type="entry name" value="GAF-like_dom_sf"/>
</dbReference>
<dbReference type="SUPFAM" id="SSF55781">
    <property type="entry name" value="GAF domain-like"/>
    <property type="match status" value="1"/>
</dbReference>
<keyword evidence="2" id="KW-0238">DNA-binding</keyword>
<feature type="domain" description="IclR-ED" evidence="5">
    <location>
        <begin position="90"/>
        <end position="280"/>
    </location>
</feature>
<dbReference type="Proteomes" id="UP001196870">
    <property type="component" value="Unassembled WGS sequence"/>
</dbReference>
<dbReference type="EMBL" id="JAAGBB010000013">
    <property type="protein sequence ID" value="MBR0665175.1"/>
    <property type="molecule type" value="Genomic_DNA"/>
</dbReference>
<proteinExistence type="predicted"/>
<dbReference type="InterPro" id="IPR036388">
    <property type="entry name" value="WH-like_DNA-bd_sf"/>
</dbReference>
<gene>
    <name evidence="6" type="ORF">GXW71_12495</name>
</gene>
<name>A0ABS5EZ27_9PROT</name>
<evidence type="ECO:0000259" key="4">
    <source>
        <dbReference type="PROSITE" id="PS51077"/>
    </source>
</evidence>
<evidence type="ECO:0000313" key="6">
    <source>
        <dbReference type="EMBL" id="MBR0665175.1"/>
    </source>
</evidence>
<accession>A0ABS5EZ27</accession>
<feature type="domain" description="HTH iclR-type" evidence="4">
    <location>
        <begin position="28"/>
        <end position="89"/>
    </location>
</feature>
<dbReference type="PANTHER" id="PTHR30136">
    <property type="entry name" value="HELIX-TURN-HELIX TRANSCRIPTIONAL REGULATOR, ICLR FAMILY"/>
    <property type="match status" value="1"/>
</dbReference>
<sequence>MPDASRPALWPSPFRVAVEAPPASPRGDGSITRLLDILDLFSVECPVVRVDDVQARLGYTKSTAYRYVKALCDAGLLAPAATGAYSLGPRIVELDRLMRLADPLLQAGEAVLPALAAAVPNSMVLICSLYRDKVLCVHKEGPEAIATEGGAIRILRARGLPLPLFQGAASLVILAHLPQHRTRSLFLARQAEIAAAGLGDDWPGVRSRLAAIRRDGHVTTVGRFNRHLAALSVPIIARDGERVVGSLTRIMAAPEFLALSHDALLAQLRDGAVSTAAKLS</sequence>
<protein>
    <submittedName>
        <fullName evidence="6">Helix-turn-helix domain-containing protein</fullName>
    </submittedName>
</protein>
<evidence type="ECO:0000256" key="3">
    <source>
        <dbReference type="ARBA" id="ARBA00023163"/>
    </source>
</evidence>
<dbReference type="SUPFAM" id="SSF46785">
    <property type="entry name" value="Winged helix' DNA-binding domain"/>
    <property type="match status" value="1"/>
</dbReference>
<evidence type="ECO:0000256" key="2">
    <source>
        <dbReference type="ARBA" id="ARBA00023125"/>
    </source>
</evidence>
<dbReference type="PROSITE" id="PS51078">
    <property type="entry name" value="ICLR_ED"/>
    <property type="match status" value="1"/>
</dbReference>
<dbReference type="InterPro" id="IPR036390">
    <property type="entry name" value="WH_DNA-bd_sf"/>
</dbReference>
<dbReference type="PROSITE" id="PS51077">
    <property type="entry name" value="HTH_ICLR"/>
    <property type="match status" value="1"/>
</dbReference>
<organism evidence="6 7">
    <name type="scientific">Plastoroseomonas hellenica</name>
    <dbReference type="NCBI Taxonomy" id="2687306"/>
    <lineage>
        <taxon>Bacteria</taxon>
        <taxon>Pseudomonadati</taxon>
        <taxon>Pseudomonadota</taxon>
        <taxon>Alphaproteobacteria</taxon>
        <taxon>Acetobacterales</taxon>
        <taxon>Acetobacteraceae</taxon>
        <taxon>Plastoroseomonas</taxon>
    </lineage>
</organism>
<evidence type="ECO:0000256" key="1">
    <source>
        <dbReference type="ARBA" id="ARBA00023015"/>
    </source>
</evidence>
<evidence type="ECO:0000313" key="7">
    <source>
        <dbReference type="Proteomes" id="UP001196870"/>
    </source>
</evidence>
<dbReference type="Pfam" id="PF09339">
    <property type="entry name" value="HTH_IclR"/>
    <property type="match status" value="1"/>
</dbReference>
<dbReference type="InterPro" id="IPR050707">
    <property type="entry name" value="HTH_MetabolicPath_Reg"/>
</dbReference>
<dbReference type="SMART" id="SM00346">
    <property type="entry name" value="HTH_ICLR"/>
    <property type="match status" value="1"/>
</dbReference>
<keyword evidence="7" id="KW-1185">Reference proteome</keyword>
<dbReference type="PANTHER" id="PTHR30136:SF24">
    <property type="entry name" value="HTH-TYPE TRANSCRIPTIONAL REPRESSOR ALLR"/>
    <property type="match status" value="1"/>
</dbReference>
<dbReference type="InterPro" id="IPR014757">
    <property type="entry name" value="Tscrpt_reg_IclR_C"/>
</dbReference>
<reference evidence="7" key="1">
    <citation type="journal article" date="2021" name="Syst. Appl. Microbiol.">
        <title>Roseomonas hellenica sp. nov., isolated from roots of wild-growing Alkanna tinctoria.</title>
        <authorList>
            <person name="Rat A."/>
            <person name="Naranjo H.D."/>
            <person name="Lebbe L."/>
            <person name="Cnockaert M."/>
            <person name="Krigas N."/>
            <person name="Grigoriadou K."/>
            <person name="Maloupa E."/>
            <person name="Willems A."/>
        </authorList>
    </citation>
    <scope>NUCLEOTIDE SEQUENCE [LARGE SCALE GENOMIC DNA]</scope>
    <source>
        <strain evidence="7">LMG 31523</strain>
    </source>
</reference>
<dbReference type="RefSeq" id="WP_211852846.1">
    <property type="nucleotide sequence ID" value="NZ_JAAGBB010000013.1"/>
</dbReference>
<keyword evidence="1" id="KW-0805">Transcription regulation</keyword>